<feature type="domain" description="LysM" evidence="3">
    <location>
        <begin position="634"/>
        <end position="678"/>
    </location>
</feature>
<dbReference type="Gene3D" id="1.10.530.10">
    <property type="match status" value="1"/>
</dbReference>
<reference evidence="4 5" key="1">
    <citation type="submission" date="2019-10" db="EMBL/GenBank/DDBJ databases">
        <title>Rudanella paleaurantiibacter sp. nov., isolated from sludge.</title>
        <authorList>
            <person name="Xu S.Q."/>
        </authorList>
    </citation>
    <scope>NUCLEOTIDE SEQUENCE [LARGE SCALE GENOMIC DNA]</scope>
    <source>
        <strain evidence="4 5">HX-22-17</strain>
    </source>
</reference>
<feature type="region of interest" description="Disordered" evidence="1">
    <location>
        <begin position="681"/>
        <end position="701"/>
    </location>
</feature>
<gene>
    <name evidence="4" type="ORF">F5984_25860</name>
</gene>
<evidence type="ECO:0000313" key="4">
    <source>
        <dbReference type="EMBL" id="KAB7725599.1"/>
    </source>
</evidence>
<dbReference type="Pfam" id="PF01476">
    <property type="entry name" value="LysM"/>
    <property type="match status" value="4"/>
</dbReference>
<feature type="compositionally biased region" description="Low complexity" evidence="1">
    <location>
        <begin position="527"/>
        <end position="540"/>
    </location>
</feature>
<feature type="domain" description="LysM" evidence="3">
    <location>
        <begin position="706"/>
        <end position="749"/>
    </location>
</feature>
<name>A0A7J5TTY6_9BACT</name>
<accession>A0A7J5TTY6</accession>
<feature type="chain" id="PRO_5029646178" evidence="2">
    <location>
        <begin position="19"/>
        <end position="751"/>
    </location>
</feature>
<dbReference type="CDD" id="cd00118">
    <property type="entry name" value="LysM"/>
    <property type="match status" value="3"/>
</dbReference>
<feature type="domain" description="LysM" evidence="3">
    <location>
        <begin position="383"/>
        <end position="427"/>
    </location>
</feature>
<dbReference type="PROSITE" id="PS51782">
    <property type="entry name" value="LYSM"/>
    <property type="match status" value="3"/>
</dbReference>
<feature type="region of interest" description="Disordered" evidence="1">
    <location>
        <begin position="437"/>
        <end position="638"/>
    </location>
</feature>
<evidence type="ECO:0000259" key="3">
    <source>
        <dbReference type="PROSITE" id="PS51782"/>
    </source>
</evidence>
<comment type="caution">
    <text evidence="4">The sequence shown here is derived from an EMBL/GenBank/DDBJ whole genome shotgun (WGS) entry which is preliminary data.</text>
</comment>
<sequence>MKKLLTLLVVFVSTLAVAQPPAVPSVPPRTEFAGISIQLDEQARRLIQQDINALYANRQYWNAKLDRVVLYFPIIEAILTDEEVPTDFKYLAVQESSLTPDAVSSSQAVGFWQFKRETALINGMRVDDEIDERKSITGSTRGAATYLKKSNTQFNNWVSSLFSFYLGAGGISKLIPPDWSYAKEIALSGSTDRYILRFLAHKIAIENALPSYQTQNAVALVEYPNGGGKSIQQIVTDLGAQGVQVNTDDLLTYNRWILGGSIPADKAYTVMIPVPSNQINEVRQRVVAVSDKKTPDFLQNDVGFPVLKKVTLGVRSQADPILYEINGLPGIQAQAGDNAGTLARKAKVSYSSFLRYNDLTEKMPIEPGEVYYLAKKRKKALVPFHTTREGETTRSISQRYGIRLKHLLKYNRLDRVQRLQVGRVMWLRERRPRNRPVEIINVPTPPVYDPTPATPSTRPDVAASGNSSTAPSRPVNSDNIPRNPSERKLYTPKFGGENVPLTTTTPPETGNGSSTASRPTTRPADRPVASTTRPATPPATNSGNGSARTVTVKPATPATEPDEDNDLLPSVPTKANRQGGYEVTGNEPTLPPNTRPATVPTDRTAGNTRPAPSAPATRPAPANRPTTPAGGRTMTHSVEPGQTYYSISKLYGVSIDDLLAANNLTLDDKLSVGQPLTVRNVPQGFPAGRPLNTSAPTATQPRSEPIYHTVEKGQTMFRISKLYNVTIEQIQEWNGLTDVTVKEGQKIKIIK</sequence>
<dbReference type="InterPro" id="IPR036779">
    <property type="entry name" value="LysM_dom_sf"/>
</dbReference>
<feature type="compositionally biased region" description="Polar residues" evidence="1">
    <location>
        <begin position="500"/>
        <end position="520"/>
    </location>
</feature>
<dbReference type="RefSeq" id="WP_152127218.1">
    <property type="nucleotide sequence ID" value="NZ_WELI01000021.1"/>
</dbReference>
<feature type="signal peptide" evidence="2">
    <location>
        <begin position="1"/>
        <end position="18"/>
    </location>
</feature>
<keyword evidence="2" id="KW-0732">Signal</keyword>
<keyword evidence="5" id="KW-1185">Reference proteome</keyword>
<dbReference type="CDD" id="cd16894">
    <property type="entry name" value="MltD-like"/>
    <property type="match status" value="1"/>
</dbReference>
<feature type="compositionally biased region" description="Pro residues" evidence="1">
    <location>
        <begin position="443"/>
        <end position="453"/>
    </location>
</feature>
<protein>
    <submittedName>
        <fullName evidence="4">LysM peptidoglycan-binding domain-containing protein</fullName>
    </submittedName>
</protein>
<evidence type="ECO:0000313" key="5">
    <source>
        <dbReference type="Proteomes" id="UP000488299"/>
    </source>
</evidence>
<evidence type="ECO:0000256" key="2">
    <source>
        <dbReference type="SAM" id="SignalP"/>
    </source>
</evidence>
<feature type="compositionally biased region" description="Low complexity" evidence="1">
    <location>
        <begin position="608"/>
        <end position="629"/>
    </location>
</feature>
<feature type="compositionally biased region" description="Polar residues" evidence="1">
    <location>
        <begin position="464"/>
        <end position="482"/>
    </location>
</feature>
<dbReference type="GO" id="GO:0008932">
    <property type="term" value="F:lytic endotransglycosylase activity"/>
    <property type="evidence" value="ECO:0007669"/>
    <property type="project" value="TreeGrafter"/>
</dbReference>
<dbReference type="SUPFAM" id="SSF53955">
    <property type="entry name" value="Lysozyme-like"/>
    <property type="match status" value="1"/>
</dbReference>
<dbReference type="SMART" id="SM00257">
    <property type="entry name" value="LysM"/>
    <property type="match status" value="3"/>
</dbReference>
<dbReference type="Proteomes" id="UP000488299">
    <property type="component" value="Unassembled WGS sequence"/>
</dbReference>
<dbReference type="InterPro" id="IPR023346">
    <property type="entry name" value="Lysozyme-like_dom_sf"/>
</dbReference>
<dbReference type="InterPro" id="IPR018392">
    <property type="entry name" value="LysM"/>
</dbReference>
<proteinExistence type="predicted"/>
<dbReference type="PANTHER" id="PTHR33734">
    <property type="entry name" value="LYSM DOMAIN-CONTAINING GPI-ANCHORED PROTEIN 2"/>
    <property type="match status" value="1"/>
</dbReference>
<dbReference type="SUPFAM" id="SSF54106">
    <property type="entry name" value="LysM domain"/>
    <property type="match status" value="3"/>
</dbReference>
<dbReference type="PANTHER" id="PTHR33734:SF22">
    <property type="entry name" value="MEMBRANE-BOUND LYTIC MUREIN TRANSGLYCOSYLASE D"/>
    <property type="match status" value="1"/>
</dbReference>
<evidence type="ECO:0000256" key="1">
    <source>
        <dbReference type="SAM" id="MobiDB-lite"/>
    </source>
</evidence>
<dbReference type="Pfam" id="PF01464">
    <property type="entry name" value="SLT"/>
    <property type="match status" value="1"/>
</dbReference>
<organism evidence="4 5">
    <name type="scientific">Rudanella paleaurantiibacter</name>
    <dbReference type="NCBI Taxonomy" id="2614655"/>
    <lineage>
        <taxon>Bacteria</taxon>
        <taxon>Pseudomonadati</taxon>
        <taxon>Bacteroidota</taxon>
        <taxon>Cytophagia</taxon>
        <taxon>Cytophagales</taxon>
        <taxon>Cytophagaceae</taxon>
        <taxon>Rudanella</taxon>
    </lineage>
</organism>
<dbReference type="AlphaFoldDB" id="A0A7J5TTY6"/>
<dbReference type="InterPro" id="IPR008258">
    <property type="entry name" value="Transglycosylase_SLT_dom_1"/>
</dbReference>
<dbReference type="Gene3D" id="3.10.350.10">
    <property type="entry name" value="LysM domain"/>
    <property type="match status" value="3"/>
</dbReference>
<feature type="compositionally biased region" description="Polar residues" evidence="1">
    <location>
        <begin position="691"/>
        <end position="701"/>
    </location>
</feature>
<dbReference type="EMBL" id="WELI01000021">
    <property type="protein sequence ID" value="KAB7725599.1"/>
    <property type="molecule type" value="Genomic_DNA"/>
</dbReference>